<evidence type="ECO:0000313" key="2">
    <source>
        <dbReference type="EMBL" id="SMQ48997.1"/>
    </source>
</evidence>
<sequence>MDKPASEGDIFLSKINVAFARSQGILQSWMPQKDSSSATKSSKNDAYDKDSDEDDYTATGEAPGIDDESSLGDDGLVSKSKLNPANQKLLEQLLGKKAANAKLKEQKPHRSANGFDASKPMPTTSHSTPATATTAQNDSDDEEEGRAAMLTSSSRRGTRKVRDRKRPAYVTAGGSADAIVDPDVEPPDPREDPATAREILGQGEGVALQEEEVEKRPAKRKATSFMDEMLAKKKKKKGKGKKE</sequence>
<gene>
    <name evidence="2" type="ORF">ZT3D7_G4147</name>
</gene>
<dbReference type="Pfam" id="PF11595">
    <property type="entry name" value="DUF3245"/>
    <property type="match status" value="1"/>
</dbReference>
<proteinExistence type="predicted"/>
<evidence type="ECO:0000313" key="3">
    <source>
        <dbReference type="Proteomes" id="UP000215127"/>
    </source>
</evidence>
<dbReference type="AlphaFoldDB" id="A0A1X7RPU2"/>
<feature type="region of interest" description="Disordered" evidence="1">
    <location>
        <begin position="27"/>
        <end position="83"/>
    </location>
</feature>
<feature type="compositionally biased region" description="Low complexity" evidence="1">
    <location>
        <begin position="122"/>
        <end position="135"/>
    </location>
</feature>
<dbReference type="EMBL" id="LT853694">
    <property type="protein sequence ID" value="SMQ48997.1"/>
    <property type="molecule type" value="Genomic_DNA"/>
</dbReference>
<evidence type="ECO:0000256" key="1">
    <source>
        <dbReference type="SAM" id="MobiDB-lite"/>
    </source>
</evidence>
<protein>
    <submittedName>
        <fullName evidence="2">Uncharacterized protein</fullName>
    </submittedName>
</protein>
<feature type="region of interest" description="Disordered" evidence="1">
    <location>
        <begin position="97"/>
        <end position="243"/>
    </location>
</feature>
<name>A0A1X7RPU2_ZYMT9</name>
<reference evidence="2 3" key="1">
    <citation type="submission" date="2016-06" db="EMBL/GenBank/DDBJ databases">
        <authorList>
            <person name="Kjaerup R.B."/>
            <person name="Dalgaard T.S."/>
            <person name="Juul-Madsen H.R."/>
        </authorList>
    </citation>
    <scope>NUCLEOTIDE SEQUENCE [LARGE SCALE GENOMIC DNA]</scope>
</reference>
<dbReference type="Proteomes" id="UP000215127">
    <property type="component" value="Chromosome 3"/>
</dbReference>
<feature type="compositionally biased region" description="Basic residues" evidence="1">
    <location>
        <begin position="232"/>
        <end position="243"/>
    </location>
</feature>
<keyword evidence="3" id="KW-1185">Reference proteome</keyword>
<organism evidence="2 3">
    <name type="scientific">Zymoseptoria tritici (strain ST99CH_3D7)</name>
    <dbReference type="NCBI Taxonomy" id="1276538"/>
    <lineage>
        <taxon>Eukaryota</taxon>
        <taxon>Fungi</taxon>
        <taxon>Dikarya</taxon>
        <taxon>Ascomycota</taxon>
        <taxon>Pezizomycotina</taxon>
        <taxon>Dothideomycetes</taxon>
        <taxon>Dothideomycetidae</taxon>
        <taxon>Mycosphaerellales</taxon>
        <taxon>Mycosphaerellaceae</taxon>
        <taxon>Zymoseptoria</taxon>
    </lineage>
</organism>
<dbReference type="InterPro" id="IPR021641">
    <property type="entry name" value="DUF3245"/>
</dbReference>
<accession>A0A1X7RPU2</accession>
<feature type="compositionally biased region" description="Basic residues" evidence="1">
    <location>
        <begin position="156"/>
        <end position="167"/>
    </location>
</feature>
<feature type="compositionally biased region" description="Polar residues" evidence="1">
    <location>
        <begin position="27"/>
        <end position="41"/>
    </location>
</feature>